<dbReference type="RefSeq" id="WP_014975638.1">
    <property type="nucleotide sequence ID" value="NC_018678.1"/>
</dbReference>
<keyword evidence="1" id="KW-0812">Transmembrane</keyword>
<dbReference type="EMBL" id="CP003844">
    <property type="protein sequence ID" value="AFT73275.1"/>
    <property type="molecule type" value="Genomic_DNA"/>
</dbReference>
<sequence length="198" mass="22493">MDLSNTLDKIGLYVLSLLVLFVFIIFLTVDVPLCLGERCDFVGFSALADITWKNFSSILSLFGLVAGVYFYFRFENEVKGSSLDVMTIEKSSSESYEHLVFLATYILPFIGFTFDEPRKTIAYFLLLAVIGLIFIKTDKYYANPTLALLGYKLFKAEVRCRGTQYKNMVIISKSELSEGDQVNFKFLSNSVCFARKVE</sequence>
<feature type="transmembrane region" description="Helical" evidence="1">
    <location>
        <begin position="95"/>
        <end position="114"/>
    </location>
</feature>
<feature type="transmembrane region" description="Helical" evidence="1">
    <location>
        <begin position="12"/>
        <end position="35"/>
    </location>
</feature>
<reference evidence="3" key="1">
    <citation type="journal article" date="2012" name="Sci. Rep.">
        <title>Genomes of surface isolates of Alteromonas macleodii: the life of a widespread marine opportunistic copiotroph.</title>
        <authorList>
            <person name="Lopez-Perez M."/>
            <person name="Gonzaga A."/>
            <person name="Martin-Cuadrado A.B."/>
            <person name="Onyshchenko O."/>
            <person name="Ghavidel A."/>
            <person name="Ghai R."/>
            <person name="Rodriguez-Valera F."/>
        </authorList>
    </citation>
    <scope>NUCLEOTIDE SEQUENCE [LARGE SCALE GENOMIC DNA]</scope>
    <source>
        <strain evidence="3">English Channel 673</strain>
    </source>
</reference>
<dbReference type="KEGG" id="amg:AMEC673_02870"/>
<feature type="transmembrane region" description="Helical" evidence="1">
    <location>
        <begin position="120"/>
        <end position="137"/>
    </location>
</feature>
<gene>
    <name evidence="2" type="ordered locus">AMEC673_02870</name>
</gene>
<evidence type="ECO:0000256" key="1">
    <source>
        <dbReference type="SAM" id="Phobius"/>
    </source>
</evidence>
<dbReference type="InterPro" id="IPR048118">
    <property type="entry name" value="KwaA"/>
</dbReference>
<accession>A0AB32ZUW4</accession>
<evidence type="ECO:0000313" key="2">
    <source>
        <dbReference type="EMBL" id="AFT73275.1"/>
    </source>
</evidence>
<dbReference type="AlphaFoldDB" id="A0AB32ZUW4"/>
<keyword evidence="1" id="KW-0472">Membrane</keyword>
<keyword evidence="1" id="KW-1133">Transmembrane helix</keyword>
<evidence type="ECO:0000313" key="3">
    <source>
        <dbReference type="Proteomes" id="UP000006296"/>
    </source>
</evidence>
<dbReference type="NCBIfam" id="NF041622">
    <property type="entry name" value="KwaA"/>
    <property type="match status" value="1"/>
</dbReference>
<protein>
    <submittedName>
        <fullName evidence="2">Uncharacterized protein</fullName>
    </submittedName>
</protein>
<proteinExistence type="predicted"/>
<feature type="transmembrane region" description="Helical" evidence="1">
    <location>
        <begin position="55"/>
        <end position="74"/>
    </location>
</feature>
<name>A0AB32ZUW4_ALTME</name>
<organism evidence="2 3">
    <name type="scientific">Alteromonas macleodii (strain English Channel 673)</name>
    <dbReference type="NCBI Taxonomy" id="1004788"/>
    <lineage>
        <taxon>Bacteria</taxon>
        <taxon>Pseudomonadati</taxon>
        <taxon>Pseudomonadota</taxon>
        <taxon>Gammaproteobacteria</taxon>
        <taxon>Alteromonadales</taxon>
        <taxon>Alteromonadaceae</taxon>
        <taxon>Alteromonas/Salinimonas group</taxon>
        <taxon>Alteromonas</taxon>
    </lineage>
</organism>
<dbReference type="Proteomes" id="UP000006296">
    <property type="component" value="Chromosome"/>
</dbReference>